<evidence type="ECO:0000313" key="3">
    <source>
        <dbReference type="Proteomes" id="UP000247702"/>
    </source>
</evidence>
<protein>
    <submittedName>
        <fullName evidence="2">Sel1 repeat family protein</fullName>
    </submittedName>
</protein>
<proteinExistence type="predicted"/>
<dbReference type="EMBL" id="BLAL01000295">
    <property type="protein sequence ID" value="GET00892.1"/>
    <property type="molecule type" value="Genomic_DNA"/>
</dbReference>
<dbReference type="Gene3D" id="1.25.40.10">
    <property type="entry name" value="Tetratricopeptide repeat domain"/>
    <property type="match status" value="2"/>
</dbReference>
<dbReference type="AlphaFoldDB" id="A0A2Z6R693"/>
<reference evidence="1 3" key="1">
    <citation type="submission" date="2017-11" db="EMBL/GenBank/DDBJ databases">
        <title>The genome of Rhizophagus clarus HR1 reveals common genetic basis of auxotrophy among arbuscular mycorrhizal fungi.</title>
        <authorList>
            <person name="Kobayashi Y."/>
        </authorList>
    </citation>
    <scope>NUCLEOTIDE SEQUENCE [LARGE SCALE GENOMIC DNA]</scope>
    <source>
        <strain evidence="1 3">HR1</strain>
    </source>
</reference>
<dbReference type="Pfam" id="PF08238">
    <property type="entry name" value="Sel1"/>
    <property type="match status" value="7"/>
</dbReference>
<dbReference type="PANTHER" id="PTHR43628:SF1">
    <property type="entry name" value="CHITIN SYNTHASE REGULATORY FACTOR 2-RELATED"/>
    <property type="match status" value="1"/>
</dbReference>
<dbReference type="SUPFAM" id="SSF81901">
    <property type="entry name" value="HCP-like"/>
    <property type="match status" value="2"/>
</dbReference>
<dbReference type="EMBL" id="BEXD01000535">
    <property type="protein sequence ID" value="GBB88238.1"/>
    <property type="molecule type" value="Genomic_DNA"/>
</dbReference>
<dbReference type="PANTHER" id="PTHR43628">
    <property type="entry name" value="ACTIVATOR OF C KINASE PROTEIN 1-RELATED"/>
    <property type="match status" value="1"/>
</dbReference>
<evidence type="ECO:0000313" key="1">
    <source>
        <dbReference type="EMBL" id="GBB88238.1"/>
    </source>
</evidence>
<dbReference type="SMART" id="SM00671">
    <property type="entry name" value="SEL1"/>
    <property type="match status" value="7"/>
</dbReference>
<evidence type="ECO:0000313" key="2">
    <source>
        <dbReference type="EMBL" id="GET00892.1"/>
    </source>
</evidence>
<keyword evidence="3" id="KW-1185">Reference proteome</keyword>
<dbReference type="STRING" id="94130.A0A2Z6R693"/>
<gene>
    <name evidence="2" type="ORF">RCL2_002733300</name>
    <name evidence="1" type="ORF">RclHR1_01480003</name>
</gene>
<dbReference type="InterPro" id="IPR052945">
    <property type="entry name" value="Mitotic_Regulator"/>
</dbReference>
<sequence length="379" mass="43876">MTYKSSTTNISKNGEILLKEFVRDFYHKILDINDLRTFEITLCDWIKNIDKNQTILKLLWNHKDYKLYFASVIGFFYQHGISCAINRNKALELYLLAVNNEKSLNQDYKNSQFLKGNDDEFHDILRNNNIIIGKYLLSLFYYKDIILNDRLKYFESARKGEPIAQYNLGYCYQYGKGVAINYDEAFKWYSKSANNGCAEGQNNLGNFYYYGRGISIDYKKAFELYLKSAKNGYNLGQCNLGYCYQYGKGVAINYDEAFKWYSKSANNGCALAQNNLAHCYENGIGTKKDFNKAFELYSKAADGKCVLGQYNLAVYYENGIGTNKNYNIAFKWYFKSANEGYGYGQYKLGNCYQYGIGTYKNIKEANVWYKKASDNGIKS</sequence>
<dbReference type="InterPro" id="IPR011990">
    <property type="entry name" value="TPR-like_helical_dom_sf"/>
</dbReference>
<reference evidence="2" key="2">
    <citation type="submission" date="2019-10" db="EMBL/GenBank/DDBJ databases">
        <title>Conservation and host-specific expression of non-tandemly repeated heterogenous ribosome RNA gene in arbuscular mycorrhizal fungi.</title>
        <authorList>
            <person name="Maeda T."/>
            <person name="Kobayashi Y."/>
            <person name="Nakagawa T."/>
            <person name="Ezawa T."/>
            <person name="Yamaguchi K."/>
            <person name="Bino T."/>
            <person name="Nishimoto Y."/>
            <person name="Shigenobu S."/>
            <person name="Kawaguchi M."/>
        </authorList>
    </citation>
    <scope>NUCLEOTIDE SEQUENCE</scope>
    <source>
        <strain evidence="2">HR1</strain>
    </source>
</reference>
<dbReference type="Proteomes" id="UP000247702">
    <property type="component" value="Unassembled WGS sequence"/>
</dbReference>
<comment type="caution">
    <text evidence="1">The sequence shown here is derived from an EMBL/GenBank/DDBJ whole genome shotgun (WGS) entry which is preliminary data.</text>
</comment>
<accession>A0A2Z6R693</accession>
<organism evidence="1 3">
    <name type="scientific">Rhizophagus clarus</name>
    <dbReference type="NCBI Taxonomy" id="94130"/>
    <lineage>
        <taxon>Eukaryota</taxon>
        <taxon>Fungi</taxon>
        <taxon>Fungi incertae sedis</taxon>
        <taxon>Mucoromycota</taxon>
        <taxon>Glomeromycotina</taxon>
        <taxon>Glomeromycetes</taxon>
        <taxon>Glomerales</taxon>
        <taxon>Glomeraceae</taxon>
        <taxon>Rhizophagus</taxon>
    </lineage>
</organism>
<dbReference type="OrthoDB" id="272077at2759"/>
<dbReference type="Proteomes" id="UP000615446">
    <property type="component" value="Unassembled WGS sequence"/>
</dbReference>
<name>A0A2Z6R693_9GLOM</name>
<dbReference type="InterPro" id="IPR006597">
    <property type="entry name" value="Sel1-like"/>
</dbReference>